<dbReference type="SUPFAM" id="SSF48403">
    <property type="entry name" value="Ankyrin repeat"/>
    <property type="match status" value="1"/>
</dbReference>
<dbReference type="InterPro" id="IPR002110">
    <property type="entry name" value="Ankyrin_rpt"/>
</dbReference>
<sequence>MKVIFFLLFFISINACEKNFSQPAKENMVINKNVIELLKSNDADGVRQALENGVDVNTRDSRGRSLLLLAAVGKKIKIAKILVEYGADVNLQDQQLDSPFLYAGANGQTELVKLFLKNGARFDVFNRYNGTALIPACERGHVETVKVLANILEFPINHVNRLGWTALMEAVILGDGSFKYQQIVQILKNRKAQDIPDKDGITALEHAYRLGFSEIIKILES</sequence>
<dbReference type="Proteomes" id="UP001596550">
    <property type="component" value="Unassembled WGS sequence"/>
</dbReference>
<dbReference type="PROSITE" id="PS50297">
    <property type="entry name" value="ANK_REP_REGION"/>
    <property type="match status" value="1"/>
</dbReference>
<reference evidence="5" key="1">
    <citation type="journal article" date="2019" name="Int. J. Syst. Evol. Microbiol.">
        <title>The Global Catalogue of Microorganisms (GCM) 10K type strain sequencing project: providing services to taxonomists for standard genome sequencing and annotation.</title>
        <authorList>
            <consortium name="The Broad Institute Genomics Platform"/>
            <consortium name="The Broad Institute Genome Sequencing Center for Infectious Disease"/>
            <person name="Wu L."/>
            <person name="Ma J."/>
        </authorList>
    </citation>
    <scope>NUCLEOTIDE SEQUENCE [LARGE SCALE GENOMIC DNA]</scope>
    <source>
        <strain evidence="5">CCUG 54781</strain>
    </source>
</reference>
<organism evidence="4 5">
    <name type="scientific">Chryseobacterium zhengzhouense</name>
    <dbReference type="NCBI Taxonomy" id="1636086"/>
    <lineage>
        <taxon>Bacteria</taxon>
        <taxon>Pseudomonadati</taxon>
        <taxon>Bacteroidota</taxon>
        <taxon>Flavobacteriia</taxon>
        <taxon>Flavobacteriales</taxon>
        <taxon>Weeksellaceae</taxon>
        <taxon>Chryseobacterium group</taxon>
        <taxon>Chryseobacterium</taxon>
    </lineage>
</organism>
<gene>
    <name evidence="4" type="ORF">ACFQO9_05870</name>
</gene>
<evidence type="ECO:0000313" key="5">
    <source>
        <dbReference type="Proteomes" id="UP001596550"/>
    </source>
</evidence>
<dbReference type="PANTHER" id="PTHR24166">
    <property type="entry name" value="ROLLING PEBBLES, ISOFORM B"/>
    <property type="match status" value="1"/>
</dbReference>
<evidence type="ECO:0000313" key="4">
    <source>
        <dbReference type="EMBL" id="MFC7346248.1"/>
    </source>
</evidence>
<protein>
    <submittedName>
        <fullName evidence="4">Ankyrin repeat domain-containing protein</fullName>
    </submittedName>
</protein>
<feature type="repeat" description="ANK" evidence="3">
    <location>
        <begin position="95"/>
        <end position="127"/>
    </location>
</feature>
<keyword evidence="5" id="KW-1185">Reference proteome</keyword>
<comment type="caution">
    <text evidence="4">The sequence shown here is derived from an EMBL/GenBank/DDBJ whole genome shotgun (WGS) entry which is preliminary data.</text>
</comment>
<evidence type="ECO:0000256" key="1">
    <source>
        <dbReference type="ARBA" id="ARBA00022737"/>
    </source>
</evidence>
<dbReference type="PROSITE" id="PS50088">
    <property type="entry name" value="ANK_REPEAT"/>
    <property type="match status" value="2"/>
</dbReference>
<feature type="repeat" description="ANK" evidence="3">
    <location>
        <begin position="62"/>
        <end position="94"/>
    </location>
</feature>
<dbReference type="InterPro" id="IPR050889">
    <property type="entry name" value="Dendritic_Spine_Reg/Scaffold"/>
</dbReference>
<dbReference type="EMBL" id="JBHTCR010000002">
    <property type="protein sequence ID" value="MFC7346248.1"/>
    <property type="molecule type" value="Genomic_DNA"/>
</dbReference>
<dbReference type="Pfam" id="PF12796">
    <property type="entry name" value="Ank_2"/>
    <property type="match status" value="1"/>
</dbReference>
<dbReference type="Pfam" id="PF00023">
    <property type="entry name" value="Ank"/>
    <property type="match status" value="1"/>
</dbReference>
<proteinExistence type="predicted"/>
<dbReference type="RefSeq" id="WP_378175212.1">
    <property type="nucleotide sequence ID" value="NZ_JBHTCR010000002.1"/>
</dbReference>
<dbReference type="Gene3D" id="1.25.40.20">
    <property type="entry name" value="Ankyrin repeat-containing domain"/>
    <property type="match status" value="2"/>
</dbReference>
<keyword evidence="2 3" id="KW-0040">ANK repeat</keyword>
<dbReference type="SMART" id="SM00248">
    <property type="entry name" value="ANK"/>
    <property type="match status" value="4"/>
</dbReference>
<name>A0ABW2LUN3_9FLAO</name>
<dbReference type="PANTHER" id="PTHR24166:SF48">
    <property type="entry name" value="PROTEIN VAPYRIN"/>
    <property type="match status" value="1"/>
</dbReference>
<evidence type="ECO:0000256" key="2">
    <source>
        <dbReference type="ARBA" id="ARBA00023043"/>
    </source>
</evidence>
<keyword evidence="1" id="KW-0677">Repeat</keyword>
<dbReference type="InterPro" id="IPR036770">
    <property type="entry name" value="Ankyrin_rpt-contain_sf"/>
</dbReference>
<accession>A0ABW2LUN3</accession>
<evidence type="ECO:0000256" key="3">
    <source>
        <dbReference type="PROSITE-ProRule" id="PRU00023"/>
    </source>
</evidence>